<reference evidence="2" key="1">
    <citation type="submission" date="2023-03" db="EMBL/GenBank/DDBJ databases">
        <title>Chromosome-scale reference genome and RAD-based genetic map of yellow starthistle (Centaurea solstitialis) reveal putative structural variation and QTLs associated with invader traits.</title>
        <authorList>
            <person name="Reatini B."/>
            <person name="Cang F.A."/>
            <person name="Jiang Q."/>
            <person name="Mckibben M.T.W."/>
            <person name="Barker M.S."/>
            <person name="Rieseberg L.H."/>
            <person name="Dlugosch K.M."/>
        </authorList>
    </citation>
    <scope>NUCLEOTIDE SEQUENCE</scope>
    <source>
        <strain evidence="2">CAN-66</strain>
        <tissue evidence="2">Leaf</tissue>
    </source>
</reference>
<dbReference type="PANTHER" id="PTHR36810:SF1">
    <property type="entry name" value="OS05G0232200 PROTEIN"/>
    <property type="match status" value="1"/>
</dbReference>
<feature type="compositionally biased region" description="Basic and acidic residues" evidence="1">
    <location>
        <begin position="176"/>
        <end position="193"/>
    </location>
</feature>
<evidence type="ECO:0000313" key="2">
    <source>
        <dbReference type="EMBL" id="KAJ9538627.1"/>
    </source>
</evidence>
<feature type="region of interest" description="Disordered" evidence="1">
    <location>
        <begin position="223"/>
        <end position="358"/>
    </location>
</feature>
<dbReference type="PANTHER" id="PTHR36810">
    <property type="entry name" value="BNACNNG47150D PROTEIN"/>
    <property type="match status" value="1"/>
</dbReference>
<keyword evidence="3" id="KW-1185">Reference proteome</keyword>
<proteinExistence type="predicted"/>
<sequence>MPGSIQVSVLDFKELPSNSNSVKVSLGKIQHEIGENGTFSFPLANLRDNLMIAIMDSEGNQVSHSGVRTISIIEKGIWDDLFPIEGGGIIHMKLEFVLSDEERKRIRLMREYATKKKQDEILNSRLRDAESAKSLASSQSRHEVSDALRITSSQDSQRSGFNGDAAKASFLAPTDDALKKGSESGDGVKEESFQRQSFTNAKDRVEEASFSLVTERMHQKTLLEDAETRASQTDLALKNESRIPKPASNTVEKLDAQNLEPVESTPTPLQETEVDSNKNNETYATKSKPSDNVVEKLEKPNLEKASVKKTSEESKPPHSSRETKVNTIKNNEIQSQQTVAPKRLQDASSPDAGLSSRSSVIAEKIKSFEEPDKRGLPEKTPRNIKKMISVFESSISQDRVFVKPVGTKSYRVGTVRLLKDHAVNASETSSSTRLRNSFSTGDLRKNISSIAMKGGQAGFNENAVESSEMDMQSIGSEGDKLISDNNDEKKVALTEINAKGMQESSEKGVNDEKKAAFRETILKSRQEDATVSGRTQEDDKEGNIKLAETLSNKVKDFTIDGKKSSKDNLEYFYHDGSGPWIFPDEKRHFCMTSQKAHQENTIVSIPESIGQIEVHCGSDAVVKQGEAMGRVSENSSPKSSDEEDSTGSFGQAIKIALVAGFGLLVILLRQREPGKDKKKGNNLAVKNQVFMNKRGSIGERPPKISYLRQS</sequence>
<name>A0AA38VU85_9ASTR</name>
<dbReference type="EMBL" id="JARYMX010000008">
    <property type="protein sequence ID" value="KAJ9538627.1"/>
    <property type="molecule type" value="Genomic_DNA"/>
</dbReference>
<dbReference type="Proteomes" id="UP001172457">
    <property type="component" value="Chromosome 8"/>
</dbReference>
<feature type="compositionally biased region" description="Polar residues" evidence="1">
    <location>
        <begin position="150"/>
        <end position="160"/>
    </location>
</feature>
<accession>A0AA38VU85</accession>
<evidence type="ECO:0000313" key="3">
    <source>
        <dbReference type="Proteomes" id="UP001172457"/>
    </source>
</evidence>
<feature type="region of interest" description="Disordered" evidence="1">
    <location>
        <begin position="132"/>
        <end position="201"/>
    </location>
</feature>
<gene>
    <name evidence="2" type="ORF">OSB04_031360</name>
</gene>
<feature type="compositionally biased region" description="Basic and acidic residues" evidence="1">
    <location>
        <begin position="293"/>
        <end position="324"/>
    </location>
</feature>
<feature type="compositionally biased region" description="Polar residues" evidence="1">
    <location>
        <begin position="325"/>
        <end position="339"/>
    </location>
</feature>
<dbReference type="AlphaFoldDB" id="A0AA38VU85"/>
<protein>
    <submittedName>
        <fullName evidence="2">Uncharacterized protein</fullName>
    </submittedName>
</protein>
<feature type="compositionally biased region" description="Polar residues" evidence="1">
    <location>
        <begin position="277"/>
        <end position="287"/>
    </location>
</feature>
<comment type="caution">
    <text evidence="2">The sequence shown here is derived from an EMBL/GenBank/DDBJ whole genome shotgun (WGS) entry which is preliminary data.</text>
</comment>
<evidence type="ECO:0000256" key="1">
    <source>
        <dbReference type="SAM" id="MobiDB-lite"/>
    </source>
</evidence>
<organism evidence="2 3">
    <name type="scientific">Centaurea solstitialis</name>
    <name type="common">yellow star-thistle</name>
    <dbReference type="NCBI Taxonomy" id="347529"/>
    <lineage>
        <taxon>Eukaryota</taxon>
        <taxon>Viridiplantae</taxon>
        <taxon>Streptophyta</taxon>
        <taxon>Embryophyta</taxon>
        <taxon>Tracheophyta</taxon>
        <taxon>Spermatophyta</taxon>
        <taxon>Magnoliopsida</taxon>
        <taxon>eudicotyledons</taxon>
        <taxon>Gunneridae</taxon>
        <taxon>Pentapetalae</taxon>
        <taxon>asterids</taxon>
        <taxon>campanulids</taxon>
        <taxon>Asterales</taxon>
        <taxon>Asteraceae</taxon>
        <taxon>Carduoideae</taxon>
        <taxon>Cardueae</taxon>
        <taxon>Centaureinae</taxon>
        <taxon>Centaurea</taxon>
    </lineage>
</organism>